<dbReference type="SUPFAM" id="SSF52317">
    <property type="entry name" value="Class I glutamine amidotransferase-like"/>
    <property type="match status" value="1"/>
</dbReference>
<dbReference type="InterPro" id="IPR029062">
    <property type="entry name" value="Class_I_gatase-like"/>
</dbReference>
<gene>
    <name evidence="1" type="ORF">X907_0403</name>
</gene>
<protein>
    <submittedName>
        <fullName evidence="1">Uncharacterized protein</fullName>
    </submittedName>
</protein>
<accession>A0A3T0E6E8</accession>
<dbReference type="RefSeq" id="WP_127565388.1">
    <property type="nucleotide sequence ID" value="NZ_BMFB01000002.1"/>
</dbReference>
<organism evidence="1 2">
    <name type="scientific">Glycocaulis alkaliphilus</name>
    <dbReference type="NCBI Taxonomy" id="1434191"/>
    <lineage>
        <taxon>Bacteria</taxon>
        <taxon>Pseudomonadati</taxon>
        <taxon>Pseudomonadota</taxon>
        <taxon>Alphaproteobacteria</taxon>
        <taxon>Maricaulales</taxon>
        <taxon>Maricaulaceae</taxon>
        <taxon>Glycocaulis</taxon>
    </lineage>
</organism>
<keyword evidence="2" id="KW-1185">Reference proteome</keyword>
<proteinExistence type="predicted"/>
<dbReference type="AlphaFoldDB" id="A0A3T0E6E8"/>
<dbReference type="KEGG" id="gak:X907_0403"/>
<name>A0A3T0E6E8_9PROT</name>
<dbReference type="PANTHER" id="PTHR37947">
    <property type="entry name" value="BLL2462 PROTEIN"/>
    <property type="match status" value="1"/>
</dbReference>
<sequence>MSASSLVLAPLVSQWILTALCIALIAASAFAAWRGLKGWVWRTLAGLAVLAALANPALVREIRDPLSDILLVVRDNSASMEIGNRAANAAAASQSLRAFADADDGLDLIEVEGGATPDGTRLIDTLRSGLGDIPRNRLAGIVMLSEGQVHDVPSDPASLGLDAPLHHFAIGDPRATDRRLIVEEAPRFGIVGEPVRFRLRVEDEGAPAGTAMLTLRLDGGDPIRARATIGETVTVEALVQNRGANVIEMEVEPGPNELSLINNRAAVSVTGVRDRLRVLLVTGEPHNGARAWRNLLKSDPSVDLVHFTILRPLDRGDGALPEELALIAFPVFELFELRLHEFDLVIFDRYRRRGILPANYFQNIARYVDQGGALLITAGPDYAGEESIARSLLASVLPARPTGAVREGAFRPRISTAGERHPVTAPMRGQEEGWGRWYRYVGGQALAGETLLDTPSGEPLLVLSRQGEGRAAILLSDQSWLWARGHDGGGPHDELFRRVAHWLMNEPELDEERLTAALSDGTLNVTRTTLSDDAPDLDITWPSGREESVAMEEAGPGRFTASAETGNEAGLIRLRSGDATTVISAGPLNPREYMDLRVTREALAPLVRATRGGSFMLGGAETPQMPSLRRTRPDGLQAGPGWAGLQRNGAYTVAESQRTPLAPGLLIAALILALLGAGWWREGK</sequence>
<dbReference type="OrthoDB" id="9769144at2"/>
<dbReference type="PANTHER" id="PTHR37947:SF1">
    <property type="entry name" value="BLL2462 PROTEIN"/>
    <property type="match status" value="1"/>
</dbReference>
<reference evidence="1 2" key="1">
    <citation type="submission" date="2016-12" db="EMBL/GenBank/DDBJ databases">
        <title>The genome of dimorphic prosthecate Glycocaulis alkaliphilus 6b-8t, isolated from crude oil dictates its adaptability in petroleum environments.</title>
        <authorList>
            <person name="Wu X.-L."/>
            <person name="Geng S."/>
        </authorList>
    </citation>
    <scope>NUCLEOTIDE SEQUENCE [LARGE SCALE GENOMIC DNA]</scope>
    <source>
        <strain evidence="1 2">6B-8</strain>
    </source>
</reference>
<dbReference type="Gene3D" id="3.40.50.880">
    <property type="match status" value="1"/>
</dbReference>
<dbReference type="EMBL" id="CP018911">
    <property type="protein sequence ID" value="AZU02951.1"/>
    <property type="molecule type" value="Genomic_DNA"/>
</dbReference>
<dbReference type="Proteomes" id="UP000286954">
    <property type="component" value="Chromosome"/>
</dbReference>
<evidence type="ECO:0000313" key="1">
    <source>
        <dbReference type="EMBL" id="AZU02951.1"/>
    </source>
</evidence>
<evidence type="ECO:0000313" key="2">
    <source>
        <dbReference type="Proteomes" id="UP000286954"/>
    </source>
</evidence>